<dbReference type="EMBL" id="MN740696">
    <property type="protein sequence ID" value="QHU08334.1"/>
    <property type="molecule type" value="Genomic_DNA"/>
</dbReference>
<evidence type="ECO:0000313" key="1">
    <source>
        <dbReference type="EMBL" id="QHU08334.1"/>
    </source>
</evidence>
<dbReference type="AlphaFoldDB" id="A0A6C0JX71"/>
<name>A0A6C0JX71_9ZZZZ</name>
<protein>
    <submittedName>
        <fullName evidence="1">Uncharacterized protein</fullName>
    </submittedName>
</protein>
<accession>A0A6C0JX71</accession>
<sequence length="265" mass="29807">MTTVVTINSLQRYNFDNQITSQPNPFDFILPIQVTSNWVFEKTPFVRATRFNVTEGYKVKACKVMIPRAFVPDKQPLLFLEIKASGIPIIDKTIGPHIKNINIIGYTGVTGITGGCCVPYPSELPNYNNTWALTPCGNTDTHYLYESCGTVSLYTDWRGVELHVKIRDLSGYVLDPPYPPANGYTGFGNMCDFSMEYTPDLSCKPSPCSPNFAQEFLEWKNNCASKNLELSPNFGPFFQQYNQVMIILVVEYVEIVIEGDGCDDQ</sequence>
<proteinExistence type="predicted"/>
<organism evidence="1">
    <name type="scientific">viral metagenome</name>
    <dbReference type="NCBI Taxonomy" id="1070528"/>
    <lineage>
        <taxon>unclassified sequences</taxon>
        <taxon>metagenomes</taxon>
        <taxon>organismal metagenomes</taxon>
    </lineage>
</organism>
<reference evidence="1" key="1">
    <citation type="journal article" date="2020" name="Nature">
        <title>Giant virus diversity and host interactions through global metagenomics.</title>
        <authorList>
            <person name="Schulz F."/>
            <person name="Roux S."/>
            <person name="Paez-Espino D."/>
            <person name="Jungbluth S."/>
            <person name="Walsh D.A."/>
            <person name="Denef V.J."/>
            <person name="McMahon K.D."/>
            <person name="Konstantinidis K.T."/>
            <person name="Eloe-Fadrosh E.A."/>
            <person name="Kyrpides N.C."/>
            <person name="Woyke T."/>
        </authorList>
    </citation>
    <scope>NUCLEOTIDE SEQUENCE</scope>
    <source>
        <strain evidence="1">GVMAG-S-1062768-28</strain>
    </source>
</reference>